<name>A0ABS9CSK4_9FIRM</name>
<protein>
    <submittedName>
        <fullName evidence="1">Nucleotidyltransferase family protein</fullName>
    </submittedName>
</protein>
<sequence length="414" mass="46027">MKQQDERFLQALAAALKHEKTAWETAFPAQDWLGLFECAEKHHVLPMIYEAVYDCPAARELDPTFLLPFKRRTIQQVTLQAIKTGAFLQLYAHLQKAGIRPLVVKGIVCRALYPDPDARVSGDEDVWVQPEQFSACHEALLAFGMQPAEPEKDIETAYEVAYGKPGSPLYIELHKSLFPPDSEAYGDLNRFFAGAHDRAAVVSVQGAAVSTLNSTDHLFYLICHAFKHFLHSGFGIRQVCDIALFANAYGDGIDWPRLLAQCTEIHAEKFSAALFHIGEKYLGFSPEKAYLPPLWTEIAVDETALLEDLLSGGVYGAADRNRLHSSTITLNAVAAQKQGGKAKRNVLKTVFPSAKALSGRYPYLKKYPFLLPAAWGDRLLKYRKETAAGNGAAESIRIGSQRIELMKQYGILKK</sequence>
<dbReference type="EMBL" id="JAFBIT010000003">
    <property type="protein sequence ID" value="MCF2652909.1"/>
    <property type="molecule type" value="Genomic_DNA"/>
</dbReference>
<dbReference type="InterPro" id="IPR039498">
    <property type="entry name" value="NTP_transf_5"/>
</dbReference>
<evidence type="ECO:0000313" key="1">
    <source>
        <dbReference type="EMBL" id="MCF2652909.1"/>
    </source>
</evidence>
<organism evidence="1 2">
    <name type="scientific">Anaeromassilibacillus senegalensis</name>
    <dbReference type="NCBI Taxonomy" id="1673717"/>
    <lineage>
        <taxon>Bacteria</taxon>
        <taxon>Bacillati</taxon>
        <taxon>Bacillota</taxon>
        <taxon>Clostridia</taxon>
        <taxon>Eubacteriales</taxon>
        <taxon>Acutalibacteraceae</taxon>
        <taxon>Anaeromassilibacillus</taxon>
    </lineage>
</organism>
<dbReference type="Proteomes" id="UP001299220">
    <property type="component" value="Unassembled WGS sequence"/>
</dbReference>
<evidence type="ECO:0000313" key="2">
    <source>
        <dbReference type="Proteomes" id="UP001299220"/>
    </source>
</evidence>
<keyword evidence="2" id="KW-1185">Reference proteome</keyword>
<comment type="caution">
    <text evidence="1">The sequence shown here is derived from an EMBL/GenBank/DDBJ whole genome shotgun (WGS) entry which is preliminary data.</text>
</comment>
<reference evidence="1 2" key="1">
    <citation type="submission" date="2020-12" db="EMBL/GenBank/DDBJ databases">
        <title>Whole genome sequences of gut porcine anaerobes.</title>
        <authorList>
            <person name="Kubasova T."/>
            <person name="Jahodarova E."/>
            <person name="Rychlik I."/>
        </authorList>
    </citation>
    <scope>NUCLEOTIDE SEQUENCE [LARGE SCALE GENOMIC DNA]</scope>
    <source>
        <strain evidence="1 2">An867</strain>
    </source>
</reference>
<gene>
    <name evidence="1" type="ORF">JQM67_09880</name>
</gene>
<proteinExistence type="predicted"/>
<accession>A0ABS9CSK4</accession>
<dbReference type="RefSeq" id="WP_235323948.1">
    <property type="nucleotide sequence ID" value="NZ_JAFBIT010000003.1"/>
</dbReference>
<dbReference type="Pfam" id="PF14907">
    <property type="entry name" value="NTP_transf_5"/>
    <property type="match status" value="1"/>
</dbReference>